<keyword evidence="10" id="KW-1185">Reference proteome</keyword>
<reference evidence="9 10" key="1">
    <citation type="journal article" date="2024" name="J Genomics">
        <title>Draft genome sequencing and assembly of Favolaschia claudopus CIRM-BRFM 2984 isolated from oak limbs.</title>
        <authorList>
            <person name="Navarro D."/>
            <person name="Drula E."/>
            <person name="Chaduli D."/>
            <person name="Cazenave R."/>
            <person name="Ahrendt S."/>
            <person name="Wang J."/>
            <person name="Lipzen A."/>
            <person name="Daum C."/>
            <person name="Barry K."/>
            <person name="Grigoriev I.V."/>
            <person name="Favel A."/>
            <person name="Rosso M.N."/>
            <person name="Martin F."/>
        </authorList>
    </citation>
    <scope>NUCLEOTIDE SEQUENCE [LARGE SCALE GENOMIC DNA]</scope>
    <source>
        <strain evidence="9 10">CIRM-BRFM 2984</strain>
    </source>
</reference>
<dbReference type="GO" id="GO:0000302">
    <property type="term" value="P:response to reactive oxygen species"/>
    <property type="evidence" value="ECO:0007669"/>
    <property type="project" value="TreeGrafter"/>
</dbReference>
<dbReference type="GO" id="GO:0042744">
    <property type="term" value="P:hydrogen peroxide catabolic process"/>
    <property type="evidence" value="ECO:0007669"/>
    <property type="project" value="TreeGrafter"/>
</dbReference>
<keyword evidence="1 7" id="KW-0575">Peroxidase</keyword>
<keyword evidence="2" id="KW-0349">Heme</keyword>
<protein>
    <recommendedName>
        <fullName evidence="7">Peroxidase</fullName>
        <ecNumber evidence="7">1.11.1.-</ecNumber>
    </recommendedName>
</protein>
<comment type="similarity">
    <text evidence="6">Belongs to the peroxidase family.</text>
</comment>
<keyword evidence="3" id="KW-0479">Metal-binding</keyword>
<keyword evidence="5" id="KW-0408">Iron</keyword>
<name>A0AAV9Z379_9AGAR</name>
<dbReference type="PRINTS" id="PR00458">
    <property type="entry name" value="PEROXIDASE"/>
</dbReference>
<dbReference type="EC" id="1.11.1.-" evidence="7"/>
<evidence type="ECO:0000256" key="7">
    <source>
        <dbReference type="RuleBase" id="RU363051"/>
    </source>
</evidence>
<dbReference type="EMBL" id="JAWWNJ010000223">
    <property type="protein sequence ID" value="KAK6969454.1"/>
    <property type="molecule type" value="Genomic_DNA"/>
</dbReference>
<comment type="caution">
    <text evidence="9">The sequence shown here is derived from an EMBL/GenBank/DDBJ whole genome shotgun (WGS) entry which is preliminary data.</text>
</comment>
<feature type="signal peptide" evidence="7">
    <location>
        <begin position="1"/>
        <end position="17"/>
    </location>
</feature>
<feature type="chain" id="PRO_5043095640" description="Peroxidase" evidence="7">
    <location>
        <begin position="18"/>
        <end position="561"/>
    </location>
</feature>
<evidence type="ECO:0000259" key="8">
    <source>
        <dbReference type="PROSITE" id="PS50873"/>
    </source>
</evidence>
<evidence type="ECO:0000256" key="3">
    <source>
        <dbReference type="ARBA" id="ARBA00022723"/>
    </source>
</evidence>
<evidence type="ECO:0000256" key="2">
    <source>
        <dbReference type="ARBA" id="ARBA00022617"/>
    </source>
</evidence>
<dbReference type="PROSITE" id="PS50873">
    <property type="entry name" value="PEROXIDASE_4"/>
    <property type="match status" value="1"/>
</dbReference>
<proteinExistence type="inferred from homology"/>
<dbReference type="GO" id="GO:0004601">
    <property type="term" value="F:peroxidase activity"/>
    <property type="evidence" value="ECO:0007669"/>
    <property type="project" value="UniProtKB-KW"/>
</dbReference>
<dbReference type="GO" id="GO:0046872">
    <property type="term" value="F:metal ion binding"/>
    <property type="evidence" value="ECO:0007669"/>
    <property type="project" value="UniProtKB-UniRule"/>
</dbReference>
<dbReference type="SUPFAM" id="SSF48113">
    <property type="entry name" value="Heme-dependent peroxidases"/>
    <property type="match status" value="1"/>
</dbReference>
<dbReference type="Gene3D" id="1.10.520.10">
    <property type="match status" value="1"/>
</dbReference>
<accession>A0AAV9Z379</accession>
<organism evidence="9 10">
    <name type="scientific">Favolaschia claudopus</name>
    <dbReference type="NCBI Taxonomy" id="2862362"/>
    <lineage>
        <taxon>Eukaryota</taxon>
        <taxon>Fungi</taxon>
        <taxon>Dikarya</taxon>
        <taxon>Basidiomycota</taxon>
        <taxon>Agaricomycotina</taxon>
        <taxon>Agaricomycetes</taxon>
        <taxon>Agaricomycetidae</taxon>
        <taxon>Agaricales</taxon>
        <taxon>Marasmiineae</taxon>
        <taxon>Mycenaceae</taxon>
        <taxon>Favolaschia</taxon>
    </lineage>
</organism>
<evidence type="ECO:0000256" key="1">
    <source>
        <dbReference type="ARBA" id="ARBA00022559"/>
    </source>
</evidence>
<gene>
    <name evidence="9" type="ORF">R3P38DRAFT_2670816</name>
</gene>
<evidence type="ECO:0000313" key="9">
    <source>
        <dbReference type="EMBL" id="KAK6969454.1"/>
    </source>
</evidence>
<dbReference type="GO" id="GO:0034599">
    <property type="term" value="P:cellular response to oxidative stress"/>
    <property type="evidence" value="ECO:0007669"/>
    <property type="project" value="InterPro"/>
</dbReference>
<keyword evidence="7" id="KW-0732">Signal</keyword>
<dbReference type="Proteomes" id="UP001362999">
    <property type="component" value="Unassembled WGS sequence"/>
</dbReference>
<dbReference type="InterPro" id="IPR044831">
    <property type="entry name" value="Ccp1-like"/>
</dbReference>
<sequence length="561" mass="60558">MFPSLALLLSYAVTVSAAVHTWPSPKLDALEAQRWDQDDTINGFSSFVQPCTFFIHGNDDESETGRANGPDWIRTAFHDIMATHNSEDGTGGLDASIRFAEEQSRPENAGTGFQNTLDVFIAFTTRHVSLADLIAIGLVTAVENCGGPQIDLRGGRIDAAEPNAPGVPEPQGDLNAHIASFKKQGFTQTEMIGLVACGHSFGGVEHKPFPEIVPELNDPNSTLSVQHFDTTFDFFDNKVATEYIAGTSQNPLLVGANDTTNSDKRIFASDGNKTMASFADSSELFASTCASLFARMLDTVPKDVKLSDVIDPLPVKPSEVQIVLGTNGKLQLSGVVRLFNVTVDDPDRTVHLLIDSHSGETTTTTLTLDRFSSAMGGRVQSPFYAFNQSQDVNHAGVIELDPAQGLEKMRFNINGKVEDQGGVGFKVEDGVVFSETSCITTVGAAATEDDDDDPVPVAGKFDIAVRTGLTPTRVFLEQEIKDSINRTVVKETDVERPAQPVPAGDGAYEIWSIQVKDANTYTIGAEINGGKFSTVDTHSLKELTACTPTKRRVWHKRRTGA</sequence>
<dbReference type="GO" id="GO:0020037">
    <property type="term" value="F:heme binding"/>
    <property type="evidence" value="ECO:0007669"/>
    <property type="project" value="UniProtKB-UniRule"/>
</dbReference>
<dbReference type="PANTHER" id="PTHR31356:SF53">
    <property type="entry name" value="HEME PEROXIDASE"/>
    <property type="match status" value="1"/>
</dbReference>
<dbReference type="InterPro" id="IPR002016">
    <property type="entry name" value="Haem_peroxidase"/>
</dbReference>
<evidence type="ECO:0000256" key="5">
    <source>
        <dbReference type="ARBA" id="ARBA00023004"/>
    </source>
</evidence>
<dbReference type="Gene3D" id="1.10.420.10">
    <property type="entry name" value="Peroxidase, domain 2"/>
    <property type="match status" value="1"/>
</dbReference>
<feature type="domain" description="Plant heme peroxidase family profile" evidence="8">
    <location>
        <begin position="73"/>
        <end position="344"/>
    </location>
</feature>
<dbReference type="InterPro" id="IPR010255">
    <property type="entry name" value="Haem_peroxidase_sf"/>
</dbReference>
<evidence type="ECO:0000256" key="6">
    <source>
        <dbReference type="RuleBase" id="RU004241"/>
    </source>
</evidence>
<dbReference type="AlphaFoldDB" id="A0AAV9Z379"/>
<evidence type="ECO:0000313" key="10">
    <source>
        <dbReference type="Proteomes" id="UP001362999"/>
    </source>
</evidence>
<dbReference type="Pfam" id="PF00141">
    <property type="entry name" value="peroxidase"/>
    <property type="match status" value="1"/>
</dbReference>
<dbReference type="PANTHER" id="PTHR31356">
    <property type="entry name" value="THYLAKOID LUMENAL 29 KDA PROTEIN, CHLOROPLASTIC-RELATED"/>
    <property type="match status" value="1"/>
</dbReference>
<keyword evidence="4 7" id="KW-0560">Oxidoreductase</keyword>
<evidence type="ECO:0000256" key="4">
    <source>
        <dbReference type="ARBA" id="ARBA00023002"/>
    </source>
</evidence>